<dbReference type="EMBL" id="JBDJPC010000003">
    <property type="protein sequence ID" value="KAL1509028.1"/>
    <property type="molecule type" value="Genomic_DNA"/>
</dbReference>
<keyword evidence="5" id="KW-0479">Metal-binding</keyword>
<evidence type="ECO:0000313" key="10">
    <source>
        <dbReference type="EMBL" id="KAL1509028.1"/>
    </source>
</evidence>
<dbReference type="EMBL" id="JBDJPC010000003">
    <property type="protein sequence ID" value="KAL1508863.1"/>
    <property type="molecule type" value="Genomic_DNA"/>
</dbReference>
<keyword evidence="6" id="KW-0378">Hydrolase</keyword>
<evidence type="ECO:0000256" key="5">
    <source>
        <dbReference type="ARBA" id="ARBA00022723"/>
    </source>
</evidence>
<evidence type="ECO:0000256" key="1">
    <source>
        <dbReference type="ARBA" id="ARBA00001968"/>
    </source>
</evidence>
<evidence type="ECO:0000313" key="11">
    <source>
        <dbReference type="Proteomes" id="UP001566132"/>
    </source>
</evidence>
<dbReference type="GO" id="GO:0046872">
    <property type="term" value="F:metal ion binding"/>
    <property type="evidence" value="ECO:0007669"/>
    <property type="project" value="UniProtKB-KW"/>
</dbReference>
<organism evidence="9 11">
    <name type="scientific">Hypothenemus hampei</name>
    <name type="common">Coffee berry borer</name>
    <dbReference type="NCBI Taxonomy" id="57062"/>
    <lineage>
        <taxon>Eukaryota</taxon>
        <taxon>Metazoa</taxon>
        <taxon>Ecdysozoa</taxon>
        <taxon>Arthropoda</taxon>
        <taxon>Hexapoda</taxon>
        <taxon>Insecta</taxon>
        <taxon>Pterygota</taxon>
        <taxon>Neoptera</taxon>
        <taxon>Endopterygota</taxon>
        <taxon>Coleoptera</taxon>
        <taxon>Polyphaga</taxon>
        <taxon>Cucujiformia</taxon>
        <taxon>Curculionidae</taxon>
        <taxon>Scolytinae</taxon>
        <taxon>Hypothenemus</taxon>
    </lineage>
</organism>
<dbReference type="GO" id="GO:0005634">
    <property type="term" value="C:nucleus"/>
    <property type="evidence" value="ECO:0007669"/>
    <property type="project" value="UniProtKB-SubCell"/>
</dbReference>
<dbReference type="AlphaFoldDB" id="A0ABD1F0T0"/>
<dbReference type="Pfam" id="PF13359">
    <property type="entry name" value="DDE_Tnp_4"/>
    <property type="match status" value="1"/>
</dbReference>
<evidence type="ECO:0000256" key="2">
    <source>
        <dbReference type="ARBA" id="ARBA00004123"/>
    </source>
</evidence>
<dbReference type="PANTHER" id="PTHR22930">
    <property type="match status" value="1"/>
</dbReference>
<evidence type="ECO:0000259" key="8">
    <source>
        <dbReference type="Pfam" id="PF13359"/>
    </source>
</evidence>
<dbReference type="InterPro" id="IPR045249">
    <property type="entry name" value="HARBI1-like"/>
</dbReference>
<evidence type="ECO:0000256" key="6">
    <source>
        <dbReference type="ARBA" id="ARBA00022801"/>
    </source>
</evidence>
<comment type="subcellular location">
    <subcellularLocation>
        <location evidence="2">Nucleus</location>
    </subcellularLocation>
</comment>
<keyword evidence="7" id="KW-0539">Nucleus</keyword>
<evidence type="ECO:0000256" key="4">
    <source>
        <dbReference type="ARBA" id="ARBA00022722"/>
    </source>
</evidence>
<sequence>MSASINGRACSWEATCWPKIENSFMAAAGRVATSFRILTALSNESSILFICGRFLFFDFEGNIIGVFWISIVSSIASSIEFAEFSGNVCNLKCFFLFFQVPQSDDDWTKIINGFHNLWNFPNCIGAIDGKHIVIQCPPNSGSLYHNYKGTFSIVLLALVDHNYNFTFIDVGTYGNCSDGGIFAKSSLHKAIEEKNLNLPNGSVILGDEAFPLKSYLMKPYPRRNQLNMTQKVYNYRHCRARRISENGFGILAARFRVFRSTITLAPSTVTKLVKAACALHNWLRKESNDVIITPDVEDRQTGRIIPGSWRNGDRPNRLQPTLQRNYPQEARQKRDNLAAYFVGPGAVDWQYRMIQ</sequence>
<comment type="similarity">
    <text evidence="3">Belongs to the HARBI1 family.</text>
</comment>
<dbReference type="Proteomes" id="UP001566132">
    <property type="component" value="Unassembled WGS sequence"/>
</dbReference>
<evidence type="ECO:0000256" key="7">
    <source>
        <dbReference type="ARBA" id="ARBA00023242"/>
    </source>
</evidence>
<comment type="cofactor">
    <cofactor evidence="1">
        <name>a divalent metal cation</name>
        <dbReference type="ChEBI" id="CHEBI:60240"/>
    </cofactor>
</comment>
<dbReference type="InterPro" id="IPR027806">
    <property type="entry name" value="HARBI1_dom"/>
</dbReference>
<evidence type="ECO:0000256" key="3">
    <source>
        <dbReference type="ARBA" id="ARBA00006958"/>
    </source>
</evidence>
<keyword evidence="4" id="KW-0540">Nuclease</keyword>
<reference evidence="9 11" key="1">
    <citation type="submission" date="2024-05" db="EMBL/GenBank/DDBJ databases">
        <title>Genetic variation in Jamaican populations of the coffee berry borer (Hypothenemus hampei).</title>
        <authorList>
            <person name="Errbii M."/>
            <person name="Myrie A."/>
        </authorList>
    </citation>
    <scope>NUCLEOTIDE SEQUENCE [LARGE SCALE GENOMIC DNA]</scope>
    <source>
        <strain evidence="9">JA-Hopewell-2020-01-JO</strain>
        <tissue evidence="9">Whole body</tissue>
    </source>
</reference>
<keyword evidence="11" id="KW-1185">Reference proteome</keyword>
<dbReference type="GO" id="GO:0004518">
    <property type="term" value="F:nuclease activity"/>
    <property type="evidence" value="ECO:0007669"/>
    <property type="project" value="UniProtKB-KW"/>
</dbReference>
<protein>
    <recommendedName>
        <fullName evidence="8">DDE Tnp4 domain-containing protein</fullName>
    </recommendedName>
</protein>
<name>A0ABD1F0T0_HYPHA</name>
<dbReference type="GO" id="GO:0016787">
    <property type="term" value="F:hydrolase activity"/>
    <property type="evidence" value="ECO:0007669"/>
    <property type="project" value="UniProtKB-KW"/>
</dbReference>
<accession>A0ABD1F0T0</accession>
<evidence type="ECO:0000313" key="9">
    <source>
        <dbReference type="EMBL" id="KAL1508863.1"/>
    </source>
</evidence>
<feature type="domain" description="DDE Tnp4" evidence="8">
    <location>
        <begin position="127"/>
        <end position="281"/>
    </location>
</feature>
<comment type="caution">
    <text evidence="9">The sequence shown here is derived from an EMBL/GenBank/DDBJ whole genome shotgun (WGS) entry which is preliminary data.</text>
</comment>
<dbReference type="PANTHER" id="PTHR22930:SF269">
    <property type="entry name" value="NUCLEASE HARBI1-LIKE PROTEIN"/>
    <property type="match status" value="1"/>
</dbReference>
<gene>
    <name evidence="9" type="ORF">ABEB36_003688</name>
    <name evidence="10" type="ORF">ABEB36_003833</name>
</gene>
<proteinExistence type="inferred from homology"/>